<protein>
    <recommendedName>
        <fullName evidence="1">Rhodanese domain-containing protein</fullName>
    </recommendedName>
</protein>
<dbReference type="Proteomes" id="UP001140172">
    <property type="component" value="Unassembled WGS sequence"/>
</dbReference>
<name>A0A9W8LES9_9FUNG</name>
<evidence type="ECO:0000313" key="2">
    <source>
        <dbReference type="EMBL" id="KAJ2778647.1"/>
    </source>
</evidence>
<comment type="caution">
    <text evidence="2">The sequence shown here is derived from an EMBL/GenBank/DDBJ whole genome shotgun (WGS) entry which is preliminary data.</text>
</comment>
<dbReference type="Pfam" id="PF00581">
    <property type="entry name" value="Rhodanese"/>
    <property type="match status" value="1"/>
</dbReference>
<accession>A0A9W8LES9</accession>
<evidence type="ECO:0000313" key="3">
    <source>
        <dbReference type="Proteomes" id="UP001140172"/>
    </source>
</evidence>
<dbReference type="OrthoDB" id="566238at2759"/>
<dbReference type="SMART" id="SM00450">
    <property type="entry name" value="RHOD"/>
    <property type="match status" value="1"/>
</dbReference>
<dbReference type="GO" id="GO:0004792">
    <property type="term" value="F:thiosulfate-cyanide sulfurtransferase activity"/>
    <property type="evidence" value="ECO:0007669"/>
    <property type="project" value="TreeGrafter"/>
</dbReference>
<dbReference type="InterPro" id="IPR001763">
    <property type="entry name" value="Rhodanese-like_dom"/>
</dbReference>
<keyword evidence="3" id="KW-1185">Reference proteome</keyword>
<dbReference type="AlphaFoldDB" id="A0A9W8LES9"/>
<organism evidence="2 3">
    <name type="scientific">Coemansia interrupta</name>
    <dbReference type="NCBI Taxonomy" id="1126814"/>
    <lineage>
        <taxon>Eukaryota</taxon>
        <taxon>Fungi</taxon>
        <taxon>Fungi incertae sedis</taxon>
        <taxon>Zoopagomycota</taxon>
        <taxon>Kickxellomycotina</taxon>
        <taxon>Kickxellomycetes</taxon>
        <taxon>Kickxellales</taxon>
        <taxon>Kickxellaceae</taxon>
        <taxon>Coemansia</taxon>
    </lineage>
</organism>
<feature type="domain" description="Rhodanese" evidence="1">
    <location>
        <begin position="23"/>
        <end position="122"/>
    </location>
</feature>
<gene>
    <name evidence="2" type="ORF">GGI15_004119</name>
</gene>
<dbReference type="PANTHER" id="PTHR44086">
    <property type="entry name" value="THIOSULFATE SULFURTRANSFERASE RDL2, MITOCHONDRIAL-RELATED"/>
    <property type="match status" value="1"/>
</dbReference>
<reference evidence="2" key="1">
    <citation type="submission" date="2022-07" db="EMBL/GenBank/DDBJ databases">
        <title>Phylogenomic reconstructions and comparative analyses of Kickxellomycotina fungi.</title>
        <authorList>
            <person name="Reynolds N.K."/>
            <person name="Stajich J.E."/>
            <person name="Barry K."/>
            <person name="Grigoriev I.V."/>
            <person name="Crous P."/>
            <person name="Smith M.E."/>
        </authorList>
    </citation>
    <scope>NUCLEOTIDE SEQUENCE</scope>
    <source>
        <strain evidence="2">BCRC 34489</strain>
    </source>
</reference>
<dbReference type="GO" id="GO:0005739">
    <property type="term" value="C:mitochondrion"/>
    <property type="evidence" value="ECO:0007669"/>
    <property type="project" value="TreeGrafter"/>
</dbReference>
<dbReference type="EMBL" id="JANBUM010000339">
    <property type="protein sequence ID" value="KAJ2778647.1"/>
    <property type="molecule type" value="Genomic_DNA"/>
</dbReference>
<dbReference type="PANTHER" id="PTHR44086:SF10">
    <property type="entry name" value="THIOSULFATE SULFURTRANSFERASE_RHODANESE-LIKE DOMAIN-CONTAINING PROTEIN 3"/>
    <property type="match status" value="1"/>
</dbReference>
<dbReference type="PROSITE" id="PS50206">
    <property type="entry name" value="RHODANESE_3"/>
    <property type="match status" value="1"/>
</dbReference>
<sequence>MSSNVKPIDFAAIKSISEGNTYDNREVYIVDVRNPSEFSAGSIPRAVNIPLPELGAALELPPAEFKSKYGFDLPGPASTDKGLVVHCQMGGRAAKAANELVDKKKYENNLYIYSPGWREFSSKI</sequence>
<dbReference type="SUPFAM" id="SSF52821">
    <property type="entry name" value="Rhodanese/Cell cycle control phosphatase"/>
    <property type="match status" value="1"/>
</dbReference>
<evidence type="ECO:0000259" key="1">
    <source>
        <dbReference type="PROSITE" id="PS50206"/>
    </source>
</evidence>
<proteinExistence type="predicted"/>
<dbReference type="InterPro" id="IPR036873">
    <property type="entry name" value="Rhodanese-like_dom_sf"/>
</dbReference>
<dbReference type="Gene3D" id="3.40.250.10">
    <property type="entry name" value="Rhodanese-like domain"/>
    <property type="match status" value="1"/>
</dbReference>